<dbReference type="GO" id="GO:0004466">
    <property type="term" value="F:long-chain fatty acyl-CoA dehydrogenase activity"/>
    <property type="evidence" value="ECO:0007669"/>
    <property type="project" value="UniProtKB-EC"/>
</dbReference>
<comment type="catalytic activity">
    <reaction evidence="10">
        <text>a medium-chain 2,3-saturated fatty acyl-CoA + oxidized [electron-transfer flavoprotein] + H(+) = a medium-chain (2E)-enoyl-CoA + reduced [electron-transfer flavoprotein]</text>
        <dbReference type="Rhea" id="RHEA:14477"/>
        <dbReference type="Rhea" id="RHEA-COMP:10685"/>
        <dbReference type="Rhea" id="RHEA-COMP:10686"/>
        <dbReference type="ChEBI" id="CHEBI:15378"/>
        <dbReference type="ChEBI" id="CHEBI:57692"/>
        <dbReference type="ChEBI" id="CHEBI:58307"/>
        <dbReference type="ChEBI" id="CHEBI:83723"/>
        <dbReference type="ChEBI" id="CHEBI:83726"/>
        <dbReference type="EC" id="1.3.8.7"/>
    </reaction>
</comment>
<dbReference type="Pfam" id="PF02771">
    <property type="entry name" value="Acyl-CoA_dh_N"/>
    <property type="match status" value="1"/>
</dbReference>
<comment type="pathway">
    <text evidence="2">Lipid metabolism; fatty acid beta-oxidation.</text>
</comment>
<keyword evidence="17" id="KW-1185">Reference proteome</keyword>
<keyword evidence="12" id="KW-0812">Transmembrane</keyword>
<evidence type="ECO:0000256" key="4">
    <source>
        <dbReference type="ARBA" id="ARBA00012033"/>
    </source>
</evidence>
<dbReference type="InterPro" id="IPR009100">
    <property type="entry name" value="AcylCoA_DH/oxidase_NM_dom_sf"/>
</dbReference>
<dbReference type="EMBL" id="WMEX01000010">
    <property type="protein sequence ID" value="MYL28062.1"/>
    <property type="molecule type" value="Genomic_DNA"/>
</dbReference>
<dbReference type="Pfam" id="PF09317">
    <property type="entry name" value="ACDH_C"/>
    <property type="match status" value="1"/>
</dbReference>
<protein>
    <recommendedName>
        <fullName evidence="6">Acyl-coenzyme A dehydrogenase</fullName>
        <ecNumber evidence="4">1.3.8.7</ecNumber>
        <ecNumber evidence="5">1.3.8.8</ecNumber>
    </recommendedName>
</protein>
<keyword evidence="9 16" id="KW-0560">Oxidoreductase</keyword>
<comment type="caution">
    <text evidence="16">The sequence shown here is derived from an EMBL/GenBank/DDBJ whole genome shotgun (WGS) entry which is preliminary data.</text>
</comment>
<dbReference type="GO" id="GO:0050660">
    <property type="term" value="F:flavin adenine dinucleotide binding"/>
    <property type="evidence" value="ECO:0007669"/>
    <property type="project" value="InterPro"/>
</dbReference>
<dbReference type="PANTHER" id="PTHR48083">
    <property type="entry name" value="MEDIUM-CHAIN SPECIFIC ACYL-COA DEHYDROGENASE, MITOCHONDRIAL-RELATED"/>
    <property type="match status" value="1"/>
</dbReference>
<evidence type="ECO:0000256" key="3">
    <source>
        <dbReference type="ARBA" id="ARBA00009347"/>
    </source>
</evidence>
<dbReference type="FunFam" id="1.20.140.10:FF:000009">
    <property type="entry name" value="Acyl-CoA dehydrogenase"/>
    <property type="match status" value="1"/>
</dbReference>
<name>A0A9X5B7E3_9GAMM</name>
<evidence type="ECO:0000313" key="16">
    <source>
        <dbReference type="EMBL" id="MYL28062.1"/>
    </source>
</evidence>
<evidence type="ECO:0000256" key="7">
    <source>
        <dbReference type="ARBA" id="ARBA00022630"/>
    </source>
</evidence>
<dbReference type="Gene3D" id="1.10.540.10">
    <property type="entry name" value="Acyl-CoA dehydrogenase/oxidase, N-terminal domain"/>
    <property type="match status" value="1"/>
</dbReference>
<evidence type="ECO:0000256" key="2">
    <source>
        <dbReference type="ARBA" id="ARBA00005005"/>
    </source>
</evidence>
<gene>
    <name evidence="16" type="ORF">GLW01_14820</name>
</gene>
<dbReference type="GO" id="GO:0070991">
    <property type="term" value="F:medium-chain fatty acyl-CoA dehydrogenase activity"/>
    <property type="evidence" value="ECO:0007669"/>
    <property type="project" value="UniProtKB-EC"/>
</dbReference>
<evidence type="ECO:0000313" key="17">
    <source>
        <dbReference type="Proteomes" id="UP000460751"/>
    </source>
</evidence>
<evidence type="ECO:0000256" key="11">
    <source>
        <dbReference type="ARBA" id="ARBA00049247"/>
    </source>
</evidence>
<dbReference type="InterPro" id="IPR036250">
    <property type="entry name" value="AcylCo_DH-like_C"/>
</dbReference>
<dbReference type="EC" id="1.3.8.7" evidence="4"/>
<sequence length="837" mass="92243">MSVLLLLLAGLVLLYLGANWWLGTAGLVIATGIGFWLDSWHWLSVFIGTVLLLGTLVVIIPSPLRRSLISSPLLGMIRGMLPTLSDTEQQALNAGSVDWDGQLFSGRPDWNHLLDLPHPKLTEEERAFIDGPVDELCAMLDDWSITNERYDLPEEAWKFIREKGFFGLVIDKEHGGLGFSNTAHSEVVMKIASRGVSAAVTVMVPNSLGPGELITYYGTDEQKQYYLPRLAKGDEVPCFALTSPVAGSDAGAIPDRGVICRGYWNGQEVLGMKVTWNKRYITLAPVATLIGLAIKVYDPDHLLGEEHDLGVTTVMVPADTEGVNHGARHLPMNTVFMNGPTWGEDVFIPLDQVIGGRGMIGQGWRMLLECLSIGRSISLPALGTSGGKMACLTTGSYASVRAQFGRSISDFEGVQEALEPMAGYTWMMDSARVFTSGMLDRGVKPSVPSALLKYRNTDLMRKVVTNAMDVVAGRGVIKGPRNFLARIYQAIPIAITVEGANILTRSLMVFGQGAIRCHPYIVQEIEAAGMEDAGKAVQTFDGVFFAHIAHTSRNVLRSLVLGLTGGLVQPTPGQGGLRRYYQQLSRFASAFSVLTDVGLLTLGGSLKGRQRFTGRMTDALVGLYYASASIKQWHEEGYNEEMRDVVEWSLQRSLYDIQTALYAAVTNFPVKPLRWPLKVLVFPLGVRLRQPDDELGQRVALSIVKEGGAKERIPRGVYHTENPEDPVGRILHALRLARETEPARKRINDAIRKSDPDELQDIEMLLGHQREELLDWAQERDLLDDSERQKVSEAMAAMYDTIRVDAFSKESIEALAQDSIGRLELVERPKAEDEPTN</sequence>
<dbReference type="GO" id="GO:0005737">
    <property type="term" value="C:cytoplasm"/>
    <property type="evidence" value="ECO:0007669"/>
    <property type="project" value="TreeGrafter"/>
</dbReference>
<evidence type="ECO:0000259" key="13">
    <source>
        <dbReference type="Pfam" id="PF00441"/>
    </source>
</evidence>
<dbReference type="Gene3D" id="2.40.110.10">
    <property type="entry name" value="Butyryl-CoA Dehydrogenase, subunit A, domain 2"/>
    <property type="match status" value="1"/>
</dbReference>
<evidence type="ECO:0000256" key="1">
    <source>
        <dbReference type="ARBA" id="ARBA00001974"/>
    </source>
</evidence>
<dbReference type="InterPro" id="IPR037069">
    <property type="entry name" value="AcylCoA_DH/ox_N_sf"/>
</dbReference>
<keyword evidence="8" id="KW-0274">FAD</keyword>
<dbReference type="RefSeq" id="WP_160899582.1">
    <property type="nucleotide sequence ID" value="NZ_WMEX01000010.1"/>
</dbReference>
<accession>A0A9X5B7E3</accession>
<dbReference type="NCBIfam" id="NF007000">
    <property type="entry name" value="PRK09463.1"/>
    <property type="match status" value="1"/>
</dbReference>
<dbReference type="FunFam" id="1.10.540.10:FF:000004">
    <property type="entry name" value="Acyl-CoA dehydrogenase"/>
    <property type="match status" value="1"/>
</dbReference>
<dbReference type="InterPro" id="IPR013786">
    <property type="entry name" value="AcylCoA_DH/ox_N"/>
</dbReference>
<evidence type="ECO:0000256" key="5">
    <source>
        <dbReference type="ARBA" id="ARBA00012040"/>
    </source>
</evidence>
<evidence type="ECO:0000256" key="6">
    <source>
        <dbReference type="ARBA" id="ARBA00020144"/>
    </source>
</evidence>
<feature type="domain" description="Acyl-CoA dehydrogenase/oxidase C-terminal" evidence="13">
    <location>
        <begin position="361"/>
        <end position="505"/>
    </location>
</feature>
<dbReference type="NCBIfam" id="NF009586">
    <property type="entry name" value="PRK13026.1"/>
    <property type="match status" value="1"/>
</dbReference>
<dbReference type="SUPFAM" id="SSF47203">
    <property type="entry name" value="Acyl-CoA dehydrogenase C-terminal domain-like"/>
    <property type="match status" value="1"/>
</dbReference>
<evidence type="ECO:0000256" key="12">
    <source>
        <dbReference type="SAM" id="Phobius"/>
    </source>
</evidence>
<evidence type="ECO:0000259" key="15">
    <source>
        <dbReference type="Pfam" id="PF09317"/>
    </source>
</evidence>
<dbReference type="AlphaFoldDB" id="A0A9X5B7E3"/>
<comment type="cofactor">
    <cofactor evidence="1">
        <name>FAD</name>
        <dbReference type="ChEBI" id="CHEBI:57692"/>
    </cofactor>
</comment>
<dbReference type="EC" id="1.3.8.8" evidence="5"/>
<keyword evidence="7" id="KW-0285">Flavoprotein</keyword>
<evidence type="ECO:0000259" key="14">
    <source>
        <dbReference type="Pfam" id="PF02771"/>
    </source>
</evidence>
<dbReference type="InterPro" id="IPR046373">
    <property type="entry name" value="Acyl-CoA_Oxase/DH_mid-dom_sf"/>
</dbReference>
<feature type="domain" description="Acyl-CoA dehydrogenase/oxidase N-terminal" evidence="14">
    <location>
        <begin position="140"/>
        <end position="234"/>
    </location>
</feature>
<evidence type="ECO:0000256" key="8">
    <source>
        <dbReference type="ARBA" id="ARBA00022827"/>
    </source>
</evidence>
<dbReference type="Proteomes" id="UP000460751">
    <property type="component" value="Unassembled WGS sequence"/>
</dbReference>
<dbReference type="PANTHER" id="PTHR48083:SF33">
    <property type="entry name" value="ACYL-COENZYME A DEHYDROGENASE"/>
    <property type="match status" value="1"/>
</dbReference>
<dbReference type="InterPro" id="IPR015396">
    <property type="entry name" value="FadE_C"/>
</dbReference>
<keyword evidence="12" id="KW-1133">Transmembrane helix</keyword>
<feature type="transmembrane region" description="Helical" evidence="12">
    <location>
        <begin position="40"/>
        <end position="60"/>
    </location>
</feature>
<proteinExistence type="inferred from homology"/>
<dbReference type="Pfam" id="PF00441">
    <property type="entry name" value="Acyl-CoA_dh_1"/>
    <property type="match status" value="1"/>
</dbReference>
<organism evidence="16 17">
    <name type="scientific">Vreelandella halophila</name>
    <dbReference type="NCBI Taxonomy" id="86177"/>
    <lineage>
        <taxon>Bacteria</taxon>
        <taxon>Pseudomonadati</taxon>
        <taxon>Pseudomonadota</taxon>
        <taxon>Gammaproteobacteria</taxon>
        <taxon>Oceanospirillales</taxon>
        <taxon>Halomonadaceae</taxon>
        <taxon>Vreelandella</taxon>
    </lineage>
</organism>
<feature type="domain" description="Acyl-CoA dehydrogenase C-terminal bacterial-type" evidence="15">
    <location>
        <begin position="515"/>
        <end position="807"/>
    </location>
</feature>
<evidence type="ECO:0000256" key="9">
    <source>
        <dbReference type="ARBA" id="ARBA00023002"/>
    </source>
</evidence>
<reference evidence="16 17" key="1">
    <citation type="submission" date="2019-11" db="EMBL/GenBank/DDBJ databases">
        <title>Genome sequences of 17 halophilic strains isolated from different environments.</title>
        <authorList>
            <person name="Furrow R.E."/>
        </authorList>
    </citation>
    <scope>NUCLEOTIDE SEQUENCE [LARGE SCALE GENOMIC DNA]</scope>
    <source>
        <strain evidence="16 17">22507_15_FS</strain>
    </source>
</reference>
<dbReference type="InterPro" id="IPR009075">
    <property type="entry name" value="AcylCo_DH/oxidase_C"/>
</dbReference>
<comment type="catalytic activity">
    <reaction evidence="11">
        <text>a long-chain 2,3-saturated fatty acyl-CoA + oxidized [electron-transfer flavoprotein] + H(+) = a long-chain (2E)-enoyl-CoA + reduced [electron-transfer flavoprotein]</text>
        <dbReference type="Rhea" id="RHEA:17721"/>
        <dbReference type="Rhea" id="RHEA-COMP:10685"/>
        <dbReference type="Rhea" id="RHEA-COMP:10686"/>
        <dbReference type="ChEBI" id="CHEBI:15378"/>
        <dbReference type="ChEBI" id="CHEBI:57692"/>
        <dbReference type="ChEBI" id="CHEBI:58307"/>
        <dbReference type="ChEBI" id="CHEBI:83721"/>
        <dbReference type="ChEBI" id="CHEBI:83727"/>
        <dbReference type="EC" id="1.3.8.8"/>
    </reaction>
</comment>
<dbReference type="OrthoDB" id="9802447at2"/>
<keyword evidence="12" id="KW-0472">Membrane</keyword>
<dbReference type="InterPro" id="IPR050741">
    <property type="entry name" value="Acyl-CoA_dehydrogenase"/>
</dbReference>
<comment type="similarity">
    <text evidence="3">Belongs to the acyl-CoA dehydrogenase family.</text>
</comment>
<evidence type="ECO:0000256" key="10">
    <source>
        <dbReference type="ARBA" id="ARBA00047882"/>
    </source>
</evidence>
<dbReference type="GO" id="GO:0033539">
    <property type="term" value="P:fatty acid beta-oxidation using acyl-CoA dehydrogenase"/>
    <property type="evidence" value="ECO:0007669"/>
    <property type="project" value="InterPro"/>
</dbReference>
<dbReference type="Gene3D" id="1.20.140.10">
    <property type="entry name" value="Butyryl-CoA Dehydrogenase, subunit A, domain 3"/>
    <property type="match status" value="1"/>
</dbReference>
<dbReference type="SUPFAM" id="SSF56645">
    <property type="entry name" value="Acyl-CoA dehydrogenase NM domain-like"/>
    <property type="match status" value="1"/>
</dbReference>